<comment type="caution">
    <text evidence="3">The sequence shown here is derived from an EMBL/GenBank/DDBJ whole genome shotgun (WGS) entry which is preliminary data.</text>
</comment>
<accession>A0A1V4SGS5</accession>
<gene>
    <name evidence="3" type="ORF">CLHUN_28800</name>
</gene>
<name>A0A1V4SGS5_RUMHU</name>
<dbReference type="AlphaFoldDB" id="A0A1V4SGS5"/>
<evidence type="ECO:0000256" key="1">
    <source>
        <dbReference type="SAM" id="MobiDB-lite"/>
    </source>
</evidence>
<feature type="transmembrane region" description="Helical" evidence="2">
    <location>
        <begin position="204"/>
        <end position="227"/>
    </location>
</feature>
<keyword evidence="2" id="KW-1133">Transmembrane helix</keyword>
<dbReference type="Proteomes" id="UP000191554">
    <property type="component" value="Unassembled WGS sequence"/>
</dbReference>
<keyword evidence="2" id="KW-0472">Membrane</keyword>
<protein>
    <recommendedName>
        <fullName evidence="5">Membrane protein YesL</fullName>
    </recommendedName>
</protein>
<feature type="transmembrane region" description="Helical" evidence="2">
    <location>
        <begin position="77"/>
        <end position="106"/>
    </location>
</feature>
<dbReference type="STRING" id="48256.CLHUN_28800"/>
<evidence type="ECO:0000313" key="3">
    <source>
        <dbReference type="EMBL" id="OPX43132.1"/>
    </source>
</evidence>
<feature type="compositionally biased region" description="Acidic residues" evidence="1">
    <location>
        <begin position="293"/>
        <end position="302"/>
    </location>
</feature>
<feature type="compositionally biased region" description="Acidic residues" evidence="1">
    <location>
        <begin position="269"/>
        <end position="280"/>
    </location>
</feature>
<organism evidence="3 4">
    <name type="scientific">Ruminiclostridium hungatei</name>
    <name type="common">Clostridium hungatei</name>
    <dbReference type="NCBI Taxonomy" id="48256"/>
    <lineage>
        <taxon>Bacteria</taxon>
        <taxon>Bacillati</taxon>
        <taxon>Bacillota</taxon>
        <taxon>Clostridia</taxon>
        <taxon>Eubacteriales</taxon>
        <taxon>Oscillospiraceae</taxon>
        <taxon>Ruminiclostridium</taxon>
    </lineage>
</organism>
<dbReference type="Pfam" id="PF04854">
    <property type="entry name" value="DUF624"/>
    <property type="match status" value="1"/>
</dbReference>
<sequence length="302" mass="34851">MGLFSANYNKPGPGVEKDVPPKPRFFIFFDVLKRKFWHIIKINLMFVLFNLPALFVAFIVASNFLQKLKIDEGLGDFYVRFFLAAIMTLIPVITIGPVQAGITYILRNYSREEHSFIWWDFKENFIKNFKQGMIITVIDIVVMYILGIAINFYTSQSGLIYVAATSFIFLSLIVFMIMHLYIYPMLVTVHLSIKDIYRNAFIFSILKLLPNVLFLALNMIIAYAAFYNIVAGLLIYVLILPGFMGLMNNFYVNPIIKKYVLTENATPAEPEEEDDEEEGESFYKKDYRKNEADGEAEASDEE</sequence>
<proteinExistence type="predicted"/>
<dbReference type="InterPro" id="IPR006938">
    <property type="entry name" value="DUF624"/>
</dbReference>
<dbReference type="OrthoDB" id="1852280at2"/>
<feature type="transmembrane region" description="Helical" evidence="2">
    <location>
        <begin position="132"/>
        <end position="153"/>
    </location>
</feature>
<evidence type="ECO:0000256" key="2">
    <source>
        <dbReference type="SAM" id="Phobius"/>
    </source>
</evidence>
<feature type="transmembrane region" description="Helical" evidence="2">
    <location>
        <begin position="159"/>
        <end position="183"/>
    </location>
</feature>
<keyword evidence="4" id="KW-1185">Reference proteome</keyword>
<keyword evidence="2" id="KW-0812">Transmembrane</keyword>
<feature type="transmembrane region" description="Helical" evidence="2">
    <location>
        <begin position="42"/>
        <end position="65"/>
    </location>
</feature>
<reference evidence="3 4" key="1">
    <citation type="submission" date="2017-03" db="EMBL/GenBank/DDBJ databases">
        <title>Genome sequence of Clostridium hungatei DSM 14427.</title>
        <authorList>
            <person name="Poehlein A."/>
            <person name="Daniel R."/>
        </authorList>
    </citation>
    <scope>NUCLEOTIDE SEQUENCE [LARGE SCALE GENOMIC DNA]</scope>
    <source>
        <strain evidence="3 4">DSM 14427</strain>
    </source>
</reference>
<evidence type="ECO:0008006" key="5">
    <source>
        <dbReference type="Google" id="ProtNLM"/>
    </source>
</evidence>
<evidence type="ECO:0000313" key="4">
    <source>
        <dbReference type="Proteomes" id="UP000191554"/>
    </source>
</evidence>
<dbReference type="RefSeq" id="WP_080065334.1">
    <property type="nucleotide sequence ID" value="NZ_MZGX01000020.1"/>
</dbReference>
<feature type="region of interest" description="Disordered" evidence="1">
    <location>
        <begin position="266"/>
        <end position="302"/>
    </location>
</feature>
<feature type="transmembrane region" description="Helical" evidence="2">
    <location>
        <begin position="233"/>
        <end position="252"/>
    </location>
</feature>
<feature type="compositionally biased region" description="Basic and acidic residues" evidence="1">
    <location>
        <begin position="281"/>
        <end position="292"/>
    </location>
</feature>
<dbReference type="EMBL" id="MZGX01000020">
    <property type="protein sequence ID" value="OPX43132.1"/>
    <property type="molecule type" value="Genomic_DNA"/>
</dbReference>